<keyword evidence="1" id="KW-0812">Transmembrane</keyword>
<comment type="caution">
    <text evidence="2">The sequence shown here is derived from an EMBL/GenBank/DDBJ whole genome shotgun (WGS) entry which is preliminary data.</text>
</comment>
<keyword evidence="1" id="KW-0472">Membrane</keyword>
<gene>
    <name evidence="2" type="ORF">Aory04_001304800</name>
</gene>
<proteinExistence type="predicted"/>
<dbReference type="Proteomes" id="UP001165205">
    <property type="component" value="Unassembled WGS sequence"/>
</dbReference>
<dbReference type="EMBL" id="BSYA01000294">
    <property type="protein sequence ID" value="GMG38324.1"/>
    <property type="molecule type" value="Genomic_DNA"/>
</dbReference>
<dbReference type="AlphaFoldDB" id="A0AAN4YZJ8"/>
<protein>
    <submittedName>
        <fullName evidence="2">Unnamed protein product</fullName>
    </submittedName>
</protein>
<feature type="transmembrane region" description="Helical" evidence="1">
    <location>
        <begin position="48"/>
        <end position="68"/>
    </location>
</feature>
<evidence type="ECO:0000313" key="2">
    <source>
        <dbReference type="EMBL" id="GMG38324.1"/>
    </source>
</evidence>
<evidence type="ECO:0000256" key="1">
    <source>
        <dbReference type="SAM" id="Phobius"/>
    </source>
</evidence>
<keyword evidence="1" id="KW-1133">Transmembrane helix</keyword>
<organism evidence="2 3">
    <name type="scientific">Aspergillus oryzae</name>
    <name type="common">Yellow koji mold</name>
    <dbReference type="NCBI Taxonomy" id="5062"/>
    <lineage>
        <taxon>Eukaryota</taxon>
        <taxon>Fungi</taxon>
        <taxon>Dikarya</taxon>
        <taxon>Ascomycota</taxon>
        <taxon>Pezizomycotina</taxon>
        <taxon>Eurotiomycetes</taxon>
        <taxon>Eurotiomycetidae</taxon>
        <taxon>Eurotiales</taxon>
        <taxon>Aspergillaceae</taxon>
        <taxon>Aspergillus</taxon>
        <taxon>Aspergillus subgen. Circumdati</taxon>
    </lineage>
</organism>
<evidence type="ECO:0000313" key="3">
    <source>
        <dbReference type="Proteomes" id="UP001165205"/>
    </source>
</evidence>
<name>A0AAN4YZJ8_ASPOZ</name>
<sequence>MIQTVAIVLIAAERPRSCPVSMLFFFAVELAVETAVILNRDAYAVSRVYAHCIAASAAAAACATILFMPFRGPSLPRVDIGVVGQPPSSKFRSPEDNLRLWQFLTVSWMSPLMTAGKHKQLNEDDVWFLGFEFQHRRLHEKFRQLRGSVISRLLQANGIDVLIITGISTVQMLCGPCITIP</sequence>
<accession>A0AAN4YZJ8</accession>
<reference evidence="2" key="1">
    <citation type="submission" date="2023-04" db="EMBL/GenBank/DDBJ databases">
        <title>Aspergillus oryzae NBRC 4228.</title>
        <authorList>
            <person name="Ichikawa N."/>
            <person name="Sato H."/>
            <person name="Tonouchi N."/>
        </authorList>
    </citation>
    <scope>NUCLEOTIDE SEQUENCE</scope>
    <source>
        <strain evidence="2">NBRC 4228</strain>
    </source>
</reference>